<reference evidence="3 4" key="1">
    <citation type="submission" date="2020-08" db="EMBL/GenBank/DDBJ databases">
        <title>Oceanospirillum sp. nov. isolated from marine sediment.</title>
        <authorList>
            <person name="Ji X."/>
        </authorList>
    </citation>
    <scope>NUCLEOTIDE SEQUENCE [LARGE SCALE GENOMIC DNA]</scope>
    <source>
        <strain evidence="3 4">D5</strain>
    </source>
</reference>
<gene>
    <name evidence="3" type="ORF">H4O21_03330</name>
</gene>
<evidence type="ECO:0000313" key="3">
    <source>
        <dbReference type="EMBL" id="MBB1485639.1"/>
    </source>
</evidence>
<protein>
    <submittedName>
        <fullName evidence="3">IS66 family transposase</fullName>
    </submittedName>
</protein>
<proteinExistence type="predicted"/>
<evidence type="ECO:0000259" key="2">
    <source>
        <dbReference type="Pfam" id="PF13817"/>
    </source>
</evidence>
<dbReference type="AlphaFoldDB" id="A0A839IMA3"/>
<evidence type="ECO:0000313" key="4">
    <source>
        <dbReference type="Proteomes" id="UP000565262"/>
    </source>
</evidence>
<dbReference type="PANTHER" id="PTHR33678">
    <property type="entry name" value="BLL1576 PROTEIN"/>
    <property type="match status" value="1"/>
</dbReference>
<accession>A0A839IMA3</accession>
<dbReference type="EMBL" id="JACJFM010000003">
    <property type="protein sequence ID" value="MBB1485639.1"/>
    <property type="molecule type" value="Genomic_DNA"/>
</dbReference>
<dbReference type="PANTHER" id="PTHR33678:SF1">
    <property type="entry name" value="BLL1576 PROTEIN"/>
    <property type="match status" value="1"/>
</dbReference>
<dbReference type="Proteomes" id="UP000565262">
    <property type="component" value="Unassembled WGS sequence"/>
</dbReference>
<dbReference type="Pfam" id="PF13817">
    <property type="entry name" value="DDE_Tnp_IS66_C"/>
    <property type="match status" value="1"/>
</dbReference>
<keyword evidence="4" id="KW-1185">Reference proteome</keyword>
<dbReference type="InterPro" id="IPR039552">
    <property type="entry name" value="IS66_C"/>
</dbReference>
<dbReference type="Pfam" id="PF03050">
    <property type="entry name" value="DDE_Tnp_IS66"/>
    <property type="match status" value="1"/>
</dbReference>
<sequence length="232" mass="27177">MENTLKQDFKGTLISDGYATYTSYIEKNKEITHAQCRVHSRRKFIEAETEYPDRVKEALAMIATLYKEEERIEAQGSDETSKRERRLEKSKPVVDRFVEWCQQQLNLCDLRPSSPLRKALNYVISRETELRVLLEEPNVPLDTNHLERALRPIPMGRKNWLFCWTEVGAEHVGIIQSLICTCKQHKINPYTYLTNVLLRINQHPASQVEDLTSRLWEEKFAENPLRSELACQ</sequence>
<dbReference type="InterPro" id="IPR004291">
    <property type="entry name" value="Transposase_IS66_central"/>
</dbReference>
<feature type="domain" description="Transposase IS66 C-terminal" evidence="2">
    <location>
        <begin position="177"/>
        <end position="212"/>
    </location>
</feature>
<organism evidence="3 4">
    <name type="scientific">Oceanospirillum sediminis</name>
    <dbReference type="NCBI Taxonomy" id="2760088"/>
    <lineage>
        <taxon>Bacteria</taxon>
        <taxon>Pseudomonadati</taxon>
        <taxon>Pseudomonadota</taxon>
        <taxon>Gammaproteobacteria</taxon>
        <taxon>Oceanospirillales</taxon>
        <taxon>Oceanospirillaceae</taxon>
        <taxon>Oceanospirillum</taxon>
    </lineage>
</organism>
<dbReference type="NCBIfam" id="NF033517">
    <property type="entry name" value="transpos_IS66"/>
    <property type="match status" value="1"/>
</dbReference>
<evidence type="ECO:0000259" key="1">
    <source>
        <dbReference type="Pfam" id="PF03050"/>
    </source>
</evidence>
<feature type="domain" description="Transposase IS66 central" evidence="1">
    <location>
        <begin position="3"/>
        <end position="170"/>
    </location>
</feature>
<dbReference type="InterPro" id="IPR052344">
    <property type="entry name" value="Transposase-related"/>
</dbReference>
<name>A0A839IMA3_9GAMM</name>
<comment type="caution">
    <text evidence="3">The sequence shown here is derived from an EMBL/GenBank/DDBJ whole genome shotgun (WGS) entry which is preliminary data.</text>
</comment>